<sequence>MDNLVSDPFGTHRPCLVDLVKHTTGNIIEFGCGNSSTVLIRDLIKNTDRKLISLESNLEWLNKFKHLEDENHKLFHINAGNVDNDETGKKWIDFIKNNTLINNLDFEVCFIDQSPWAARTHSLNYFKDKCQFIIVHDVDYFPLNNKWGKIINETHNNRSIKRDMDFSDTVKHYKVFYPPFKYYACPTGPPTLLCSNILTDNQFNNMCVNIDYEKYYS</sequence>
<protein>
    <recommendedName>
        <fullName evidence="2">Methyltransferase domain-containing protein</fullName>
    </recommendedName>
</protein>
<reference evidence="1" key="1">
    <citation type="journal article" date="2020" name="Nature">
        <title>Giant virus diversity and host interactions through global metagenomics.</title>
        <authorList>
            <person name="Schulz F."/>
            <person name="Roux S."/>
            <person name="Paez-Espino D."/>
            <person name="Jungbluth S."/>
            <person name="Walsh D.A."/>
            <person name="Denef V.J."/>
            <person name="McMahon K.D."/>
            <person name="Konstantinidis K.T."/>
            <person name="Eloe-Fadrosh E.A."/>
            <person name="Kyrpides N.C."/>
            <person name="Woyke T."/>
        </authorList>
    </citation>
    <scope>NUCLEOTIDE SEQUENCE</scope>
    <source>
        <strain evidence="1">GVMAG-M-3300018428-16</strain>
    </source>
</reference>
<name>A0A6C0BQR8_9ZZZZ</name>
<proteinExistence type="predicted"/>
<dbReference type="Gene3D" id="3.40.50.150">
    <property type="entry name" value="Vaccinia Virus protein VP39"/>
    <property type="match status" value="1"/>
</dbReference>
<dbReference type="EMBL" id="MN739233">
    <property type="protein sequence ID" value="QHS94795.1"/>
    <property type="molecule type" value="Genomic_DNA"/>
</dbReference>
<dbReference type="AlphaFoldDB" id="A0A6C0BQR8"/>
<accession>A0A6C0BQR8</accession>
<evidence type="ECO:0000313" key="1">
    <source>
        <dbReference type="EMBL" id="QHS94795.1"/>
    </source>
</evidence>
<dbReference type="InterPro" id="IPR029063">
    <property type="entry name" value="SAM-dependent_MTases_sf"/>
</dbReference>
<evidence type="ECO:0008006" key="2">
    <source>
        <dbReference type="Google" id="ProtNLM"/>
    </source>
</evidence>
<organism evidence="1">
    <name type="scientific">viral metagenome</name>
    <dbReference type="NCBI Taxonomy" id="1070528"/>
    <lineage>
        <taxon>unclassified sequences</taxon>
        <taxon>metagenomes</taxon>
        <taxon>organismal metagenomes</taxon>
    </lineage>
</organism>